<keyword evidence="1" id="KW-1133">Transmembrane helix</keyword>
<accession>A0A0F9EXU9</accession>
<gene>
    <name evidence="2" type="ORF">LCGC14_2019930</name>
</gene>
<dbReference type="EMBL" id="LAZR01023314">
    <property type="protein sequence ID" value="KKL78923.1"/>
    <property type="molecule type" value="Genomic_DNA"/>
</dbReference>
<feature type="non-terminal residue" evidence="2">
    <location>
        <position position="1"/>
    </location>
</feature>
<evidence type="ECO:0000313" key="2">
    <source>
        <dbReference type="EMBL" id="KKL78923.1"/>
    </source>
</evidence>
<feature type="transmembrane region" description="Helical" evidence="1">
    <location>
        <begin position="6"/>
        <end position="27"/>
    </location>
</feature>
<dbReference type="AlphaFoldDB" id="A0A0F9EXU9"/>
<keyword evidence="1" id="KW-0472">Membrane</keyword>
<organism evidence="2">
    <name type="scientific">marine sediment metagenome</name>
    <dbReference type="NCBI Taxonomy" id="412755"/>
    <lineage>
        <taxon>unclassified sequences</taxon>
        <taxon>metagenomes</taxon>
        <taxon>ecological metagenomes</taxon>
    </lineage>
</organism>
<comment type="caution">
    <text evidence="2">The sequence shown here is derived from an EMBL/GenBank/DDBJ whole genome shotgun (WGS) entry which is preliminary data.</text>
</comment>
<keyword evidence="1" id="KW-0812">Transmembrane</keyword>
<proteinExistence type="predicted"/>
<evidence type="ECO:0000256" key="1">
    <source>
        <dbReference type="SAM" id="Phobius"/>
    </source>
</evidence>
<name>A0A0F9EXU9_9ZZZZ</name>
<sequence length="68" mass="7783">FAFIRSFNRLLVVLLFFLLMAFSIILLDRAAVNRSARASYTKLKWHGALAFPGSFRYFGTPQHFGSLL</sequence>
<reference evidence="2" key="1">
    <citation type="journal article" date="2015" name="Nature">
        <title>Complex archaea that bridge the gap between prokaryotes and eukaryotes.</title>
        <authorList>
            <person name="Spang A."/>
            <person name="Saw J.H."/>
            <person name="Jorgensen S.L."/>
            <person name="Zaremba-Niedzwiedzka K."/>
            <person name="Martijn J."/>
            <person name="Lind A.E."/>
            <person name="van Eijk R."/>
            <person name="Schleper C."/>
            <person name="Guy L."/>
            <person name="Ettema T.J."/>
        </authorList>
    </citation>
    <scope>NUCLEOTIDE SEQUENCE</scope>
</reference>
<protein>
    <submittedName>
        <fullName evidence="2">Uncharacterized protein</fullName>
    </submittedName>
</protein>